<protein>
    <recommendedName>
        <fullName evidence="3">Transporter</fullName>
    </recommendedName>
</protein>
<accession>A0A829YBQ3</accession>
<gene>
    <name evidence="1" type="ORF">GCM10011487_27090</name>
</gene>
<dbReference type="AlphaFoldDB" id="A0A829YBQ3"/>
<name>A0A829YBQ3_9GAMM</name>
<evidence type="ECO:0000313" key="2">
    <source>
        <dbReference type="Proteomes" id="UP000445000"/>
    </source>
</evidence>
<comment type="caution">
    <text evidence="1">The sequence shown here is derived from an EMBL/GenBank/DDBJ whole genome shotgun (WGS) entry which is preliminary data.</text>
</comment>
<dbReference type="Proteomes" id="UP000445000">
    <property type="component" value="Unassembled WGS sequence"/>
</dbReference>
<proteinExistence type="predicted"/>
<evidence type="ECO:0008006" key="3">
    <source>
        <dbReference type="Google" id="ProtNLM"/>
    </source>
</evidence>
<reference evidence="2" key="1">
    <citation type="submission" date="2020-01" db="EMBL/GenBank/DDBJ databases">
        <title>'Steroidobacter agaridevorans' sp. nov., agar-degrading bacteria isolated from rhizosphere soils.</title>
        <authorList>
            <person name="Ikenaga M."/>
            <person name="Kataoka M."/>
            <person name="Murouchi A."/>
            <person name="Katsuragi S."/>
            <person name="Sakai M."/>
        </authorList>
    </citation>
    <scope>NUCLEOTIDE SEQUENCE [LARGE SCALE GENOMIC DNA]</scope>
    <source>
        <strain evidence="2">YU21-B</strain>
    </source>
</reference>
<organism evidence="1 2">
    <name type="scientific">Steroidobacter agaridevorans</name>
    <dbReference type="NCBI Taxonomy" id="2695856"/>
    <lineage>
        <taxon>Bacteria</taxon>
        <taxon>Pseudomonadati</taxon>
        <taxon>Pseudomonadota</taxon>
        <taxon>Gammaproteobacteria</taxon>
        <taxon>Steroidobacterales</taxon>
        <taxon>Steroidobacteraceae</taxon>
        <taxon>Steroidobacter</taxon>
    </lineage>
</organism>
<dbReference type="RefSeq" id="WP_161812358.1">
    <property type="nucleotide sequence ID" value="NZ_BLJN01000002.1"/>
</dbReference>
<dbReference type="EMBL" id="BLJN01000002">
    <property type="protein sequence ID" value="GFE80709.1"/>
    <property type="molecule type" value="Genomic_DNA"/>
</dbReference>
<sequence length="272" mass="29837">MHPHRLRTIEATALLAAVAHLACLPRVACGQEHDADELAKQLANPVAALISVPFQLNYDDYGRDGEKWLLNIQPVVPIKLTDKWNVISRTILPVIDQKNVVDDDSESGLGDTVQSFFFSPKAPTASGWIVGIGPAALLPTATNDLLGQDQWALGPTAVMLKQTESGWTYGALVNQLWSVAGDDDRTDVNAMFLQPFLTKALGQGRTIALNTESTYDWERQQWTVPINLGYSKVSKLGSQLVSWQGGARYYAEAPDGGPDWGLRFTFTLLFPK</sequence>
<keyword evidence="2" id="KW-1185">Reference proteome</keyword>
<evidence type="ECO:0000313" key="1">
    <source>
        <dbReference type="EMBL" id="GFE80709.1"/>
    </source>
</evidence>